<evidence type="ECO:0000256" key="1">
    <source>
        <dbReference type="SAM" id="MobiDB-lite"/>
    </source>
</evidence>
<reference evidence="3" key="1">
    <citation type="submission" date="2024-07" db="EMBL/GenBank/DDBJ databases">
        <title>Two chromosome-level genome assemblies of Korean endemic species Abeliophyllum distichum and Forsythia ovata (Oleaceae).</title>
        <authorList>
            <person name="Jang H."/>
        </authorList>
    </citation>
    <scope>NUCLEOTIDE SEQUENCE [LARGE SCALE GENOMIC DNA]</scope>
</reference>
<sequence>MAQKYGRSWIQSADELTQKGGGAAKFKQGLGFFSPLLPTTSFQPEASLSLPPHLFSAISSEPPLNKAPKEKAPKQEKNSRNSSRRSRSPDRDKIRDRHSRRCSLSPNRHSKLRSPSRSSDYSRRRHRSWDRQSMRRSRSPEDHG</sequence>
<name>A0ABD1U7C3_9LAMI</name>
<protein>
    <submittedName>
        <fullName evidence="2">Uncharacterized protein</fullName>
    </submittedName>
</protein>
<feature type="compositionally biased region" description="Basic and acidic residues" evidence="1">
    <location>
        <begin position="129"/>
        <end position="144"/>
    </location>
</feature>
<dbReference type="EMBL" id="JBFOLJ010000007">
    <property type="protein sequence ID" value="KAL2520912.1"/>
    <property type="molecule type" value="Genomic_DNA"/>
</dbReference>
<evidence type="ECO:0000313" key="2">
    <source>
        <dbReference type="EMBL" id="KAL2520912.1"/>
    </source>
</evidence>
<feature type="region of interest" description="Disordered" evidence="1">
    <location>
        <begin position="53"/>
        <end position="144"/>
    </location>
</feature>
<proteinExistence type="predicted"/>
<comment type="caution">
    <text evidence="2">The sequence shown here is derived from an EMBL/GenBank/DDBJ whole genome shotgun (WGS) entry which is preliminary data.</text>
</comment>
<organism evidence="2 3">
    <name type="scientific">Forsythia ovata</name>
    <dbReference type="NCBI Taxonomy" id="205694"/>
    <lineage>
        <taxon>Eukaryota</taxon>
        <taxon>Viridiplantae</taxon>
        <taxon>Streptophyta</taxon>
        <taxon>Embryophyta</taxon>
        <taxon>Tracheophyta</taxon>
        <taxon>Spermatophyta</taxon>
        <taxon>Magnoliopsida</taxon>
        <taxon>eudicotyledons</taxon>
        <taxon>Gunneridae</taxon>
        <taxon>Pentapetalae</taxon>
        <taxon>asterids</taxon>
        <taxon>lamiids</taxon>
        <taxon>Lamiales</taxon>
        <taxon>Oleaceae</taxon>
        <taxon>Forsythieae</taxon>
        <taxon>Forsythia</taxon>
    </lineage>
</organism>
<dbReference type="Proteomes" id="UP001604277">
    <property type="component" value="Unassembled WGS sequence"/>
</dbReference>
<gene>
    <name evidence="2" type="ORF">Fot_24835</name>
</gene>
<accession>A0ABD1U7C3</accession>
<keyword evidence="3" id="KW-1185">Reference proteome</keyword>
<feature type="compositionally biased region" description="Basic and acidic residues" evidence="1">
    <location>
        <begin position="67"/>
        <end position="79"/>
    </location>
</feature>
<dbReference type="AlphaFoldDB" id="A0ABD1U7C3"/>
<evidence type="ECO:0000313" key="3">
    <source>
        <dbReference type="Proteomes" id="UP001604277"/>
    </source>
</evidence>